<evidence type="ECO:0000256" key="2">
    <source>
        <dbReference type="ARBA" id="ARBA00022448"/>
    </source>
</evidence>
<dbReference type="RefSeq" id="XP_019041078.1">
    <property type="nucleotide sequence ID" value="XM_019185322.1"/>
</dbReference>
<feature type="compositionally biased region" description="Acidic residues" evidence="8">
    <location>
        <begin position="223"/>
        <end position="233"/>
    </location>
</feature>
<dbReference type="Pfam" id="PF08911">
    <property type="entry name" value="NUP50"/>
    <property type="match status" value="1"/>
</dbReference>
<dbReference type="GeneID" id="30202568"/>
<organism evidence="10 11">
    <name type="scientific">Wickerhamomyces anomalus (strain ATCC 58044 / CBS 1984 / NCYC 433 / NRRL Y-366-8)</name>
    <name type="common">Yeast</name>
    <name type="synonym">Hansenula anomala</name>
    <dbReference type="NCBI Taxonomy" id="683960"/>
    <lineage>
        <taxon>Eukaryota</taxon>
        <taxon>Fungi</taxon>
        <taxon>Dikarya</taxon>
        <taxon>Ascomycota</taxon>
        <taxon>Saccharomycotina</taxon>
        <taxon>Saccharomycetes</taxon>
        <taxon>Phaffomycetales</taxon>
        <taxon>Wickerhamomycetaceae</taxon>
        <taxon>Wickerhamomyces</taxon>
    </lineage>
</organism>
<dbReference type="GO" id="GO:0051028">
    <property type="term" value="P:mRNA transport"/>
    <property type="evidence" value="ECO:0007669"/>
    <property type="project" value="UniProtKB-KW"/>
</dbReference>
<dbReference type="PANTHER" id="PTHR38697">
    <property type="entry name" value="NUCLEAR PORE COMPLEX PROTEIN SIMILAR TO S. CEREVISIAE NUP2 (EUROFUNG)"/>
    <property type="match status" value="1"/>
</dbReference>
<evidence type="ECO:0000256" key="7">
    <source>
        <dbReference type="ARBA" id="ARBA00023242"/>
    </source>
</evidence>
<feature type="compositionally biased region" description="Basic and acidic residues" evidence="8">
    <location>
        <begin position="273"/>
        <end position="294"/>
    </location>
</feature>
<keyword evidence="7" id="KW-0539">Nucleus</keyword>
<name>A0A1E3P8Z4_WICAA</name>
<dbReference type="AlphaFoldDB" id="A0A1E3P8Z4"/>
<dbReference type="PANTHER" id="PTHR38697:SF1">
    <property type="entry name" value="NUCLEAR PORE COMPLEX PROTEIN SIMILAR TO S. CEREVISIAE NUP2 (EUROFUNG)"/>
    <property type="match status" value="1"/>
</dbReference>
<evidence type="ECO:0000256" key="5">
    <source>
        <dbReference type="ARBA" id="ARBA00023010"/>
    </source>
</evidence>
<protein>
    <recommendedName>
        <fullName evidence="9">RanBD1 domain-containing protein</fullName>
    </recommendedName>
</protein>
<evidence type="ECO:0000313" key="11">
    <source>
        <dbReference type="Proteomes" id="UP000094112"/>
    </source>
</evidence>
<evidence type="ECO:0000256" key="6">
    <source>
        <dbReference type="ARBA" id="ARBA00023132"/>
    </source>
</evidence>
<dbReference type="GO" id="GO:0015031">
    <property type="term" value="P:protein transport"/>
    <property type="evidence" value="ECO:0007669"/>
    <property type="project" value="UniProtKB-KW"/>
</dbReference>
<feature type="compositionally biased region" description="Polar residues" evidence="8">
    <location>
        <begin position="389"/>
        <end position="398"/>
    </location>
</feature>
<feature type="compositionally biased region" description="Basic and acidic residues" evidence="8">
    <location>
        <begin position="111"/>
        <end position="120"/>
    </location>
</feature>
<dbReference type="EMBL" id="KV454208">
    <property type="protein sequence ID" value="ODQ61871.1"/>
    <property type="molecule type" value="Genomic_DNA"/>
</dbReference>
<dbReference type="Gene3D" id="2.30.29.30">
    <property type="entry name" value="Pleckstrin-homology domain (PH domain)/Phosphotyrosine-binding domain (PTB)"/>
    <property type="match status" value="1"/>
</dbReference>
<keyword evidence="2" id="KW-0813">Transport</keyword>
<keyword evidence="6" id="KW-0906">Nuclear pore complex</keyword>
<proteinExistence type="predicted"/>
<reference evidence="10 11" key="1">
    <citation type="journal article" date="2016" name="Proc. Natl. Acad. Sci. U.S.A.">
        <title>Comparative genomics of biotechnologically important yeasts.</title>
        <authorList>
            <person name="Riley R."/>
            <person name="Haridas S."/>
            <person name="Wolfe K.H."/>
            <person name="Lopes M.R."/>
            <person name="Hittinger C.T."/>
            <person name="Goeker M."/>
            <person name="Salamov A.A."/>
            <person name="Wisecaver J.H."/>
            <person name="Long T.M."/>
            <person name="Calvey C.H."/>
            <person name="Aerts A.L."/>
            <person name="Barry K.W."/>
            <person name="Choi C."/>
            <person name="Clum A."/>
            <person name="Coughlan A.Y."/>
            <person name="Deshpande S."/>
            <person name="Douglass A.P."/>
            <person name="Hanson S.J."/>
            <person name="Klenk H.-P."/>
            <person name="LaButti K.M."/>
            <person name="Lapidus A."/>
            <person name="Lindquist E.A."/>
            <person name="Lipzen A.M."/>
            <person name="Meier-Kolthoff J.P."/>
            <person name="Ohm R.A."/>
            <person name="Otillar R.P."/>
            <person name="Pangilinan J.L."/>
            <person name="Peng Y."/>
            <person name="Rokas A."/>
            <person name="Rosa C.A."/>
            <person name="Scheuner C."/>
            <person name="Sibirny A.A."/>
            <person name="Slot J.C."/>
            <person name="Stielow J.B."/>
            <person name="Sun H."/>
            <person name="Kurtzman C.P."/>
            <person name="Blackwell M."/>
            <person name="Grigoriev I.V."/>
            <person name="Jeffries T.W."/>
        </authorList>
    </citation>
    <scope>NUCLEOTIDE SEQUENCE [LARGE SCALE GENOMIC DNA]</scope>
    <source>
        <strain evidence="11">ATCC 58044 / CBS 1984 / NCYC 433 / NRRL Y-366-8</strain>
    </source>
</reference>
<evidence type="ECO:0000256" key="8">
    <source>
        <dbReference type="SAM" id="MobiDB-lite"/>
    </source>
</evidence>
<keyword evidence="11" id="KW-1185">Reference proteome</keyword>
<feature type="compositionally biased region" description="Polar residues" evidence="8">
    <location>
        <begin position="447"/>
        <end position="460"/>
    </location>
</feature>
<feature type="compositionally biased region" description="Polar residues" evidence="8">
    <location>
        <begin position="498"/>
        <end position="523"/>
    </location>
</feature>
<dbReference type="Pfam" id="PF00638">
    <property type="entry name" value="Ran_BP1"/>
    <property type="match status" value="1"/>
</dbReference>
<feature type="compositionally biased region" description="Acidic residues" evidence="8">
    <location>
        <begin position="302"/>
        <end position="313"/>
    </location>
</feature>
<feature type="compositionally biased region" description="Basic residues" evidence="8">
    <location>
        <begin position="41"/>
        <end position="53"/>
    </location>
</feature>
<dbReference type="SUPFAM" id="SSF50729">
    <property type="entry name" value="PH domain-like"/>
    <property type="match status" value="1"/>
</dbReference>
<dbReference type="InterPro" id="IPR015007">
    <property type="entry name" value="NUP2/50/61"/>
</dbReference>
<dbReference type="CDD" id="cd13181">
    <property type="entry name" value="RanBD_NUP2"/>
    <property type="match status" value="1"/>
</dbReference>
<feature type="compositionally biased region" description="Low complexity" evidence="8">
    <location>
        <begin position="533"/>
        <end position="574"/>
    </location>
</feature>
<sequence>MSGKRRADNQVTRENLHEFENEENDEAPSGPSRATADVLAKRKILKPRSRLHRAAGANGNSAAPAPSSGFSFGSNTTNSDENKPANPFGGIGGFGTSTSSAKPAFSFDQSKPAEDSDKPKTNPFQFLGKPQESTTTTKEDSEKPKSNVFSFLNNNNSSSNTSLTKTSSTDLVSSKQTEKPNKIKALNDNFYDKITEQRQLDPVSNFTPILRKYIDYYDKIENDLDYLPDADNDTQEKRKEQKALPAPTFSFGKTDKPAITNSTTPSFSFGVKPAEKKEEVREEKEPTPMDESKDNTQNNDTQDVEEIDSDDSDDSIKVEGPKFTLAKPPTTTDSVFKLDATSSSGPSSSTGPSFTFKADTSKKFNSPFKLPTSEKKEEPKESPAVAEVKSQSSNNFSWSPDKPIKFNGNDDKEKEESAPKPAFSFGETTKPAFSFGQSTEKKDETSSKPAFSFGTSTSQDKPALSFGANNGSDNKEAAKPAFSFGTPTTDSTKEASKPTISFGSSATNSKPAFSFGTPATTTESSDKSAAAPSFNFGGASSNSGFGFGTNSAAPSSTFNFSFKSSSETKTDSSNGNDDEKVPEEEVEGNFKPVVQLTEKVEDQTGEENEETLYTKRSKLMLFNPSNKEQPYESKGLGELKVLQNKDNKKSRILVRSDGANRVLLNAAIPKDFKYDTIGKGDSVRIPVVSSEGKIETYIARVKTPEDGSNLLKALQDAQKQ</sequence>
<accession>A0A1E3P8Z4</accession>
<feature type="region of interest" description="Disordered" evidence="8">
    <location>
        <begin position="1"/>
        <end position="180"/>
    </location>
</feature>
<dbReference type="OrthoDB" id="185618at2759"/>
<dbReference type="STRING" id="683960.A0A1E3P8Z4"/>
<feature type="domain" description="RanBD1" evidence="9">
    <location>
        <begin position="589"/>
        <end position="720"/>
    </location>
</feature>
<feature type="compositionally biased region" description="Low complexity" evidence="8">
    <location>
        <begin position="341"/>
        <end position="353"/>
    </location>
</feature>
<dbReference type="InterPro" id="IPR011993">
    <property type="entry name" value="PH-like_dom_sf"/>
</dbReference>
<gene>
    <name evidence="10" type="ORF">WICANDRAFT_82049</name>
</gene>
<evidence type="ECO:0000256" key="4">
    <source>
        <dbReference type="ARBA" id="ARBA00022927"/>
    </source>
</evidence>
<keyword evidence="4" id="KW-0653">Protein transport</keyword>
<evidence type="ECO:0000256" key="3">
    <source>
        <dbReference type="ARBA" id="ARBA00022816"/>
    </source>
</evidence>
<dbReference type="Proteomes" id="UP000094112">
    <property type="component" value="Unassembled WGS sequence"/>
</dbReference>
<dbReference type="InterPro" id="IPR000156">
    <property type="entry name" value="Ran_bind_dom"/>
</dbReference>
<dbReference type="PROSITE" id="PS50196">
    <property type="entry name" value="RANBD1"/>
    <property type="match status" value="1"/>
</dbReference>
<evidence type="ECO:0000313" key="10">
    <source>
        <dbReference type="EMBL" id="ODQ61871.1"/>
    </source>
</evidence>
<keyword evidence="3" id="KW-0509">mRNA transport</keyword>
<keyword evidence="5" id="KW-0811">Translocation</keyword>
<feature type="compositionally biased region" description="Basic and acidic residues" evidence="8">
    <location>
        <begin position="372"/>
        <end position="381"/>
    </location>
</feature>
<feature type="compositionally biased region" description="Basic and acidic residues" evidence="8">
    <location>
        <begin position="402"/>
        <end position="418"/>
    </location>
</feature>
<comment type="subcellular location">
    <subcellularLocation>
        <location evidence="1">Nucleus</location>
        <location evidence="1">Nuclear pore complex</location>
    </subcellularLocation>
</comment>
<dbReference type="InterPro" id="IPR053074">
    <property type="entry name" value="NPC_Nucleoporin"/>
</dbReference>
<feature type="compositionally biased region" description="Low complexity" evidence="8">
    <location>
        <begin position="54"/>
        <end position="74"/>
    </location>
</feature>
<evidence type="ECO:0000259" key="9">
    <source>
        <dbReference type="PROSITE" id="PS50196"/>
    </source>
</evidence>
<feature type="region of interest" description="Disordered" evidence="8">
    <location>
        <begin position="223"/>
        <end position="612"/>
    </location>
</feature>
<evidence type="ECO:0000256" key="1">
    <source>
        <dbReference type="ARBA" id="ARBA00004567"/>
    </source>
</evidence>
<dbReference type="SMART" id="SM00160">
    <property type="entry name" value="RanBD"/>
    <property type="match status" value="1"/>
</dbReference>
<dbReference type="GO" id="GO:0005643">
    <property type="term" value="C:nuclear pore"/>
    <property type="evidence" value="ECO:0007669"/>
    <property type="project" value="UniProtKB-SubCell"/>
</dbReference>
<feature type="compositionally biased region" description="Low complexity" evidence="8">
    <location>
        <begin position="146"/>
        <end position="175"/>
    </location>
</feature>